<dbReference type="PROSITE" id="PS51354">
    <property type="entry name" value="GLUTAREDOXIN_2"/>
    <property type="match status" value="1"/>
</dbReference>
<sequence length="109" mass="12391">MSRDVIKEIENEIKENTIMLYMKGTPDQPMCGFSFTVVEILNQVGKPYASVNILADQEKREAIKQFSNWPTIPQLYIKGEFIGGCDITREMFENGELQQMVDQAVAAQV</sequence>
<dbReference type="InterPro" id="IPR033658">
    <property type="entry name" value="GRX_PICOT-like"/>
</dbReference>
<evidence type="ECO:0000259" key="9">
    <source>
        <dbReference type="Pfam" id="PF00462"/>
    </source>
</evidence>
<proteinExistence type="inferred from homology"/>
<evidence type="ECO:0000256" key="7">
    <source>
        <dbReference type="PIRNR" id="PIRNR005894"/>
    </source>
</evidence>
<dbReference type="FunFam" id="3.40.30.10:FF:000005">
    <property type="entry name" value="Glutaredoxin 5"/>
    <property type="match status" value="1"/>
</dbReference>
<dbReference type="EMBL" id="PFFQ01000005">
    <property type="protein sequence ID" value="PIW19193.1"/>
    <property type="molecule type" value="Genomic_DNA"/>
</dbReference>
<gene>
    <name evidence="10" type="primary">grxD</name>
    <name evidence="10" type="ORF">COW36_01920</name>
</gene>
<dbReference type="InterPro" id="IPR002109">
    <property type="entry name" value="Glutaredoxin"/>
</dbReference>
<evidence type="ECO:0000256" key="2">
    <source>
        <dbReference type="ARBA" id="ARBA00022714"/>
    </source>
</evidence>
<keyword evidence="6" id="KW-0676">Redox-active center</keyword>
<dbReference type="InterPro" id="IPR036249">
    <property type="entry name" value="Thioredoxin-like_sf"/>
</dbReference>
<comment type="similarity">
    <text evidence="1 7">Belongs to the glutaredoxin family. Monothiol subfamily.</text>
</comment>
<accession>A0A2M7GAK9</accession>
<dbReference type="Gene3D" id="3.40.30.10">
    <property type="entry name" value="Glutaredoxin"/>
    <property type="match status" value="1"/>
</dbReference>
<name>A0A2M7GAK9_9BACT</name>
<dbReference type="GO" id="GO:0046872">
    <property type="term" value="F:metal ion binding"/>
    <property type="evidence" value="ECO:0007669"/>
    <property type="project" value="UniProtKB-KW"/>
</dbReference>
<feature type="binding site" evidence="8">
    <location>
        <position position="31"/>
    </location>
    <ligand>
        <name>[2Fe-2S] cluster</name>
        <dbReference type="ChEBI" id="CHEBI:190135"/>
        <note>ligand shared between dimeric partners</note>
    </ligand>
</feature>
<dbReference type="PANTHER" id="PTHR10293:SF72">
    <property type="entry name" value="MONOTHIOL GLUTAREDOXIN-S14, CHLOROPLASTIC"/>
    <property type="match status" value="1"/>
</dbReference>
<organism evidence="10 11">
    <name type="scientific">bacterium (Candidatus Blackallbacteria) CG17_big_fil_post_rev_8_21_14_2_50_48_46</name>
    <dbReference type="NCBI Taxonomy" id="2014261"/>
    <lineage>
        <taxon>Bacteria</taxon>
        <taxon>Candidatus Blackallbacteria</taxon>
    </lineage>
</organism>
<evidence type="ECO:0000256" key="1">
    <source>
        <dbReference type="ARBA" id="ARBA00009630"/>
    </source>
</evidence>
<dbReference type="Pfam" id="PF00462">
    <property type="entry name" value="Glutaredoxin"/>
    <property type="match status" value="1"/>
</dbReference>
<evidence type="ECO:0000313" key="10">
    <source>
        <dbReference type="EMBL" id="PIW19193.1"/>
    </source>
</evidence>
<dbReference type="AlphaFoldDB" id="A0A2M7GAK9"/>
<dbReference type="InterPro" id="IPR004480">
    <property type="entry name" value="Monothiol_GRX-rel"/>
</dbReference>
<keyword evidence="2 8" id="KW-0001">2Fe-2S</keyword>
<evidence type="ECO:0000256" key="5">
    <source>
        <dbReference type="ARBA" id="ARBA00023014"/>
    </source>
</evidence>
<keyword evidence="4 8" id="KW-0408">Iron</keyword>
<dbReference type="PANTHER" id="PTHR10293">
    <property type="entry name" value="GLUTAREDOXIN FAMILY MEMBER"/>
    <property type="match status" value="1"/>
</dbReference>
<dbReference type="GO" id="GO:0015036">
    <property type="term" value="F:disulfide oxidoreductase activity"/>
    <property type="evidence" value="ECO:0007669"/>
    <property type="project" value="InterPro"/>
</dbReference>
<dbReference type="PIRSF" id="PIRSF005894">
    <property type="entry name" value="Monothiol_GRX"/>
    <property type="match status" value="1"/>
</dbReference>
<dbReference type="SUPFAM" id="SSF52833">
    <property type="entry name" value="Thioredoxin-like"/>
    <property type="match status" value="1"/>
</dbReference>
<evidence type="ECO:0000313" key="11">
    <source>
        <dbReference type="Proteomes" id="UP000231019"/>
    </source>
</evidence>
<keyword evidence="5 8" id="KW-0411">Iron-sulfur</keyword>
<dbReference type="CDD" id="cd03028">
    <property type="entry name" value="GRX_PICOT_like"/>
    <property type="match status" value="1"/>
</dbReference>
<evidence type="ECO:0000256" key="8">
    <source>
        <dbReference type="PIRSR" id="PIRSR005894-2"/>
    </source>
</evidence>
<dbReference type="GO" id="GO:0051537">
    <property type="term" value="F:2 iron, 2 sulfur cluster binding"/>
    <property type="evidence" value="ECO:0007669"/>
    <property type="project" value="UniProtKB-KW"/>
</dbReference>
<comment type="caution">
    <text evidence="10">The sequence shown here is derived from an EMBL/GenBank/DDBJ whole genome shotgun (WGS) entry which is preliminary data.</text>
</comment>
<evidence type="ECO:0000256" key="3">
    <source>
        <dbReference type="ARBA" id="ARBA00022723"/>
    </source>
</evidence>
<reference evidence="10 11" key="1">
    <citation type="submission" date="2017-09" db="EMBL/GenBank/DDBJ databases">
        <title>Depth-based differentiation of microbial function through sediment-hosted aquifers and enrichment of novel symbionts in the deep terrestrial subsurface.</title>
        <authorList>
            <person name="Probst A.J."/>
            <person name="Ladd B."/>
            <person name="Jarett J.K."/>
            <person name="Geller-Mcgrath D.E."/>
            <person name="Sieber C.M."/>
            <person name="Emerson J.B."/>
            <person name="Anantharaman K."/>
            <person name="Thomas B.C."/>
            <person name="Malmstrom R."/>
            <person name="Stieglmeier M."/>
            <person name="Klingl A."/>
            <person name="Woyke T."/>
            <person name="Ryan C.M."/>
            <person name="Banfield J.F."/>
        </authorList>
    </citation>
    <scope>NUCLEOTIDE SEQUENCE [LARGE SCALE GENOMIC DNA]</scope>
    <source>
        <strain evidence="10">CG17_big_fil_post_rev_8_21_14_2_50_48_46</strain>
    </source>
</reference>
<dbReference type="Proteomes" id="UP000231019">
    <property type="component" value="Unassembled WGS sequence"/>
</dbReference>
<keyword evidence="3 8" id="KW-0479">Metal-binding</keyword>
<evidence type="ECO:0000256" key="4">
    <source>
        <dbReference type="ARBA" id="ARBA00023004"/>
    </source>
</evidence>
<protein>
    <recommendedName>
        <fullName evidence="7">Glutaredoxin</fullName>
    </recommendedName>
</protein>
<evidence type="ECO:0000256" key="6">
    <source>
        <dbReference type="ARBA" id="ARBA00023284"/>
    </source>
</evidence>
<dbReference type="NCBIfam" id="TIGR00365">
    <property type="entry name" value="Grx4 family monothiol glutaredoxin"/>
    <property type="match status" value="1"/>
</dbReference>
<dbReference type="InterPro" id="IPR014434">
    <property type="entry name" value="Monothiol_GRX"/>
</dbReference>
<feature type="domain" description="Glutaredoxin" evidence="9">
    <location>
        <begin position="18"/>
        <end position="82"/>
    </location>
</feature>